<protein>
    <recommendedName>
        <fullName evidence="1">non-specific serine/threonine protein kinase</fullName>
        <ecNumber evidence="1">2.7.11.1</ecNumber>
    </recommendedName>
</protein>
<dbReference type="GO" id="GO:0005524">
    <property type="term" value="F:ATP binding"/>
    <property type="evidence" value="ECO:0007669"/>
    <property type="project" value="UniProtKB-KW"/>
</dbReference>
<dbReference type="AlphaFoldDB" id="A0A326UCJ8"/>
<proteinExistence type="predicted"/>
<reference evidence="9 10" key="1">
    <citation type="submission" date="2018-06" db="EMBL/GenBank/DDBJ databases">
        <title>Genomic Encyclopedia of Archaeal and Bacterial Type Strains, Phase II (KMG-II): from individual species to whole genera.</title>
        <authorList>
            <person name="Goeker M."/>
        </authorList>
    </citation>
    <scope>NUCLEOTIDE SEQUENCE [LARGE SCALE GENOMIC DNA]</scope>
    <source>
        <strain evidence="9 10">ATCC BAA-1881</strain>
    </source>
</reference>
<evidence type="ECO:0000259" key="8">
    <source>
        <dbReference type="PROSITE" id="PS50011"/>
    </source>
</evidence>
<evidence type="ECO:0000313" key="10">
    <source>
        <dbReference type="Proteomes" id="UP000248806"/>
    </source>
</evidence>
<dbReference type="PANTHER" id="PTHR43671">
    <property type="entry name" value="SERINE/THREONINE-PROTEIN KINASE NEK"/>
    <property type="match status" value="1"/>
</dbReference>
<comment type="caution">
    <text evidence="9">The sequence shown here is derived from an EMBL/GenBank/DDBJ whole genome shotgun (WGS) entry which is preliminary data.</text>
</comment>
<evidence type="ECO:0000256" key="4">
    <source>
        <dbReference type="ARBA" id="ARBA00022777"/>
    </source>
</evidence>
<dbReference type="Pfam" id="PF00069">
    <property type="entry name" value="Pkinase"/>
    <property type="match status" value="1"/>
</dbReference>
<accession>A0A326UCJ8</accession>
<dbReference type="EC" id="2.7.11.1" evidence="1"/>
<gene>
    <name evidence="9" type="ORF">EI42_00027</name>
</gene>
<feature type="region of interest" description="Disordered" evidence="6">
    <location>
        <begin position="293"/>
        <end position="323"/>
    </location>
</feature>
<feature type="transmembrane region" description="Helical" evidence="7">
    <location>
        <begin position="497"/>
        <end position="521"/>
    </location>
</feature>
<feature type="domain" description="Protein kinase" evidence="8">
    <location>
        <begin position="19"/>
        <end position="285"/>
    </location>
</feature>
<dbReference type="SUPFAM" id="SSF56112">
    <property type="entry name" value="Protein kinase-like (PK-like)"/>
    <property type="match status" value="1"/>
</dbReference>
<evidence type="ECO:0000256" key="3">
    <source>
        <dbReference type="ARBA" id="ARBA00022741"/>
    </source>
</evidence>
<evidence type="ECO:0000256" key="7">
    <source>
        <dbReference type="SAM" id="Phobius"/>
    </source>
</evidence>
<dbReference type="RefSeq" id="WP_111317496.1">
    <property type="nucleotide sequence ID" value="NZ_BIFX01000001.1"/>
</dbReference>
<dbReference type="PROSITE" id="PS00108">
    <property type="entry name" value="PROTEIN_KINASE_ST"/>
    <property type="match status" value="1"/>
</dbReference>
<sequence>MNMSLPLALDPGTVVGGHYIIGPLINNGGFGAVYRGCDTTEGNRQCAIKETYDVTPAARRQALMEASVLFTVRSKHLPEVYDAFEDKGRFYLVMQLIEGRNLLEVLKSRVPAGTVGTAEPGRQQHGPCTEQEVLSWLLPIIEVLQQLHSRQPAIIHRDIKPGNILLTPDGTTVLVDFGLTKIEDPKRATQTLIKAVTEGFSPLEQYTGTTGPRSDIYSMAATMYLLLTNRLPPPALQRSYQDDLVAPRLLNPQISPQVEMALLRGLALYADQRFSSMSEFAEALTGSDYHEHDEPTIAVAPPSQHGYSGTQQPLKLPAPPEPDPLPYPYVPYGPQMQQMRPPVQVPKGRGQPAPGPAIKPGYGYVPMRPLPSASNQGCLWGMLQGVLGALLLISQTTATNFYLGIGLGCVFYLLSGLVTTWRGGSSLRGGLAGIWAGVVSTVTFWIIFLVALVVRLFNVLADYGGITSPEEVAAAWAKVYPPFLTLPTQVTGQAHPLLVFLGAGLVVAFLFGWIGGVLGNARYKAKRQQKYLP</sequence>
<keyword evidence="2" id="KW-0808">Transferase</keyword>
<name>A0A326UCJ8_THEHA</name>
<dbReference type="InterPro" id="IPR050660">
    <property type="entry name" value="NEK_Ser/Thr_kinase"/>
</dbReference>
<dbReference type="InterPro" id="IPR000719">
    <property type="entry name" value="Prot_kinase_dom"/>
</dbReference>
<dbReference type="GO" id="GO:0004674">
    <property type="term" value="F:protein serine/threonine kinase activity"/>
    <property type="evidence" value="ECO:0007669"/>
    <property type="project" value="UniProtKB-KW"/>
</dbReference>
<evidence type="ECO:0000256" key="2">
    <source>
        <dbReference type="ARBA" id="ARBA00022679"/>
    </source>
</evidence>
<dbReference type="InterPro" id="IPR011009">
    <property type="entry name" value="Kinase-like_dom_sf"/>
</dbReference>
<dbReference type="CDD" id="cd14014">
    <property type="entry name" value="STKc_PknB_like"/>
    <property type="match status" value="1"/>
</dbReference>
<evidence type="ECO:0000256" key="6">
    <source>
        <dbReference type="SAM" id="MobiDB-lite"/>
    </source>
</evidence>
<dbReference type="PROSITE" id="PS50011">
    <property type="entry name" value="PROTEIN_KINASE_DOM"/>
    <property type="match status" value="1"/>
</dbReference>
<evidence type="ECO:0000256" key="1">
    <source>
        <dbReference type="ARBA" id="ARBA00012513"/>
    </source>
</evidence>
<feature type="transmembrane region" description="Helical" evidence="7">
    <location>
        <begin position="433"/>
        <end position="454"/>
    </location>
</feature>
<keyword evidence="5" id="KW-0067">ATP-binding</keyword>
<dbReference type="EMBL" id="QKUF01000001">
    <property type="protein sequence ID" value="PZW35864.1"/>
    <property type="molecule type" value="Genomic_DNA"/>
</dbReference>
<keyword evidence="7" id="KW-1133">Transmembrane helix</keyword>
<keyword evidence="7" id="KW-0472">Membrane</keyword>
<dbReference type="Gene3D" id="1.10.510.10">
    <property type="entry name" value="Transferase(Phosphotransferase) domain 1"/>
    <property type="match status" value="1"/>
</dbReference>
<organism evidence="9 10">
    <name type="scientific">Thermosporothrix hazakensis</name>
    <dbReference type="NCBI Taxonomy" id="644383"/>
    <lineage>
        <taxon>Bacteria</taxon>
        <taxon>Bacillati</taxon>
        <taxon>Chloroflexota</taxon>
        <taxon>Ktedonobacteria</taxon>
        <taxon>Ktedonobacterales</taxon>
        <taxon>Thermosporotrichaceae</taxon>
        <taxon>Thermosporothrix</taxon>
    </lineage>
</organism>
<keyword evidence="9" id="KW-0723">Serine/threonine-protein kinase</keyword>
<keyword evidence="4 9" id="KW-0418">Kinase</keyword>
<feature type="transmembrane region" description="Helical" evidence="7">
    <location>
        <begin position="401"/>
        <end position="421"/>
    </location>
</feature>
<dbReference type="Proteomes" id="UP000248806">
    <property type="component" value="Unassembled WGS sequence"/>
</dbReference>
<dbReference type="SMART" id="SM00220">
    <property type="entry name" value="S_TKc"/>
    <property type="match status" value="1"/>
</dbReference>
<dbReference type="Gene3D" id="3.30.200.20">
    <property type="entry name" value="Phosphorylase Kinase, domain 1"/>
    <property type="match status" value="1"/>
</dbReference>
<dbReference type="OrthoDB" id="9788659at2"/>
<keyword evidence="10" id="KW-1185">Reference proteome</keyword>
<keyword evidence="7" id="KW-0812">Transmembrane</keyword>
<evidence type="ECO:0000256" key="5">
    <source>
        <dbReference type="ARBA" id="ARBA00022840"/>
    </source>
</evidence>
<dbReference type="InterPro" id="IPR008271">
    <property type="entry name" value="Ser/Thr_kinase_AS"/>
</dbReference>
<dbReference type="PANTHER" id="PTHR43671:SF13">
    <property type="entry name" value="SERINE_THREONINE-PROTEIN KINASE NEK2"/>
    <property type="match status" value="1"/>
</dbReference>
<evidence type="ECO:0000313" key="9">
    <source>
        <dbReference type="EMBL" id="PZW35864.1"/>
    </source>
</evidence>
<keyword evidence="3" id="KW-0547">Nucleotide-binding</keyword>